<evidence type="ECO:0000313" key="3">
    <source>
        <dbReference type="Proteomes" id="UP000619078"/>
    </source>
</evidence>
<dbReference type="Proteomes" id="UP000619078">
    <property type="component" value="Unassembled WGS sequence"/>
</dbReference>
<name>A0A926S0F1_9SPHI</name>
<feature type="transmembrane region" description="Helical" evidence="1">
    <location>
        <begin position="12"/>
        <end position="39"/>
    </location>
</feature>
<keyword evidence="1" id="KW-0472">Membrane</keyword>
<dbReference type="RefSeq" id="WP_191159815.1">
    <property type="nucleotide sequence ID" value="NZ_JACWMX010000001.1"/>
</dbReference>
<reference evidence="2" key="1">
    <citation type="submission" date="2020-09" db="EMBL/GenBank/DDBJ databases">
        <title>Novel species of Mucilaginibacter isolated from a glacier on the Tibetan Plateau.</title>
        <authorList>
            <person name="Liu Q."/>
            <person name="Xin Y.-H."/>
        </authorList>
    </citation>
    <scope>NUCLEOTIDE SEQUENCE</scope>
    <source>
        <strain evidence="2">ZB1P21</strain>
    </source>
</reference>
<evidence type="ECO:0000313" key="2">
    <source>
        <dbReference type="EMBL" id="MBD1391662.1"/>
    </source>
</evidence>
<organism evidence="2 3">
    <name type="scientific">Mucilaginibacter glaciei</name>
    <dbReference type="NCBI Taxonomy" id="2772109"/>
    <lineage>
        <taxon>Bacteria</taxon>
        <taxon>Pseudomonadati</taxon>
        <taxon>Bacteroidota</taxon>
        <taxon>Sphingobacteriia</taxon>
        <taxon>Sphingobacteriales</taxon>
        <taxon>Sphingobacteriaceae</taxon>
        <taxon>Mucilaginibacter</taxon>
    </lineage>
</organism>
<protein>
    <submittedName>
        <fullName evidence="2">Uncharacterized protein</fullName>
    </submittedName>
</protein>
<dbReference type="EMBL" id="JACWMX010000001">
    <property type="protein sequence ID" value="MBD1391662.1"/>
    <property type="molecule type" value="Genomic_DNA"/>
</dbReference>
<gene>
    <name evidence="2" type="ORF">IDJ76_01000</name>
</gene>
<keyword evidence="1" id="KW-0812">Transmembrane</keyword>
<proteinExistence type="predicted"/>
<feature type="transmembrane region" description="Helical" evidence="1">
    <location>
        <begin position="45"/>
        <end position="66"/>
    </location>
</feature>
<sequence length="180" mass="20736">MKSSGVAKEVVFNNVLTLSFIWFPLTGFTVSIVLFYLYAEYGFNYLGVWGLIFTGFIVLFIMNLLLKYFSKNIRLYFTGNDMDIEINGQLQKIQKQDVVGLFAPDYENSKSSLISLQLCFKNGNKLDITDSKFTEKYDVGVNEVLKKDLRFILDELGFIKIRQSKSRAFKKQGAYWYAVG</sequence>
<accession>A0A926S0F1</accession>
<keyword evidence="3" id="KW-1185">Reference proteome</keyword>
<dbReference type="AlphaFoldDB" id="A0A926S0F1"/>
<comment type="caution">
    <text evidence="2">The sequence shown here is derived from an EMBL/GenBank/DDBJ whole genome shotgun (WGS) entry which is preliminary data.</text>
</comment>
<evidence type="ECO:0000256" key="1">
    <source>
        <dbReference type="SAM" id="Phobius"/>
    </source>
</evidence>
<keyword evidence="1" id="KW-1133">Transmembrane helix</keyword>